<dbReference type="Gramene" id="Manes.16G110800.1.v8.1">
    <property type="protein sequence ID" value="Manes.16G110800.1.v8.1.CDS"/>
    <property type="gene ID" value="Manes.16G110800.v8.1"/>
</dbReference>
<protein>
    <recommendedName>
        <fullName evidence="6">MHD1 domain-containing protein</fullName>
    </recommendedName>
</protein>
<feature type="domain" description="MHD2" evidence="3">
    <location>
        <begin position="810"/>
        <end position="920"/>
    </location>
</feature>
<evidence type="ECO:0000313" key="4">
    <source>
        <dbReference type="EMBL" id="OAY27246.1"/>
    </source>
</evidence>
<sequence length="979" mass="110148">MSHIFRDKALGNSKRHTQITPPAVVMPSYPIEDLQSPFSDAAPSLSDSELRESAYEILIGACRSSGSRPLTYIPQSERNADRASAPALTPSPSLQRSLTSTAASKVKKALGMKSGSTKRRSDGGESVMEGKTKKTVTVGELVRVQMRVSEQTDSRIRRALLRIAAAQLGRRIESMVLPLELLQQLKSLDFPSQQEYEAWQRRNLKLLEAGLLLHPHLPLHKTDSAPRQFQQIIRGALEKPIETGKNSESMQVLRSLVMSLACRSFDGSTEKCHWVDGFPLNLRIYQILLEACFDVNDESIVIEEIDEVLELIKKTWAVLGMNQMLHSLCFLWVLFHHYVATGQVEDDLLFAANNLLMEVEKDAKTTKDSDYSKILSSILSSILGWAEKRLLTYHDSFHSDNIESMQSVASLAVVAAKIMVEDSFHEYRSKRKEVDVAHERIENYIRSSMRTTFGQKLKKLNSSKHFRHQQNPLPVLSLLAQDITELAFNEKAMFSPIFKRWHPLAAGVAVATLHSCYGNELKQFVSNISELTPDSIQVLSAADKLEKDLVQIAVGDSVDSEDGGKSIIQEMPPYEAEALIADLVKSWIKTRIDRLKEWVDRNLQQEVWNPRANKERFAPSAVEVLRIVDETLEAFFLLPITMHPTLLPDLVTGLDRSLQNYILKTKSGCGTRSTFLPTLPALTRCTAGSKFHVFRKKEKSHVAQRRKSQVGSTNGDTSFGVPQLCVRVNTLQHVRMQLEVLEKRTVVQLRNCRVSHADDFANGLGKKFELSAAACVEGIQQLCEATAYKAVFHDLSHVLWDGLYVGEVSSSRIEPFLQELEQYLEIISSTVHDRVRTRAITDVMKASFEGFLLVLLAGGPSRAFTLHDSEMIEDDFKFLTDLFWSNGDGLPIELIDKFSTTVKGVLPLFRTDTESLIERFRSLTQESYGTSDKSRFPLPPTSGQWNPIEPNTLLRVLCCRSDETAAKFLKKTYNLPKKL</sequence>
<dbReference type="InterPro" id="IPR057984">
    <property type="entry name" value="PATROL1_C"/>
</dbReference>
<keyword evidence="5" id="KW-1185">Reference proteome</keyword>
<feature type="compositionally biased region" description="Basic and acidic residues" evidence="1">
    <location>
        <begin position="119"/>
        <end position="131"/>
    </location>
</feature>
<dbReference type="Proteomes" id="UP000091857">
    <property type="component" value="Chromosome 16"/>
</dbReference>
<dbReference type="OrthoDB" id="2015333at2759"/>
<gene>
    <name evidence="4" type="ORF">MANES_16G110800v8</name>
</gene>
<feature type="compositionally biased region" description="Polar residues" evidence="1">
    <location>
        <begin position="68"/>
        <end position="77"/>
    </location>
</feature>
<dbReference type="AlphaFoldDB" id="A0A2C9UAS3"/>
<feature type="region of interest" description="Disordered" evidence="1">
    <location>
        <begin position="68"/>
        <end position="131"/>
    </location>
</feature>
<proteinExistence type="predicted"/>
<evidence type="ECO:0008006" key="6">
    <source>
        <dbReference type="Google" id="ProtNLM"/>
    </source>
</evidence>
<feature type="compositionally biased region" description="Polar residues" evidence="1">
    <location>
        <begin position="90"/>
        <end position="103"/>
    </location>
</feature>
<dbReference type="PROSITE" id="PS51258">
    <property type="entry name" value="MHD1"/>
    <property type="match status" value="1"/>
</dbReference>
<dbReference type="PROSITE" id="PS51259">
    <property type="entry name" value="MHD2"/>
    <property type="match status" value="1"/>
</dbReference>
<dbReference type="InterPro" id="IPR014772">
    <property type="entry name" value="Munc13_dom-2"/>
</dbReference>
<name>A0A2C9UAS3_MANES</name>
<dbReference type="STRING" id="3983.A0A2C9UAS3"/>
<comment type="caution">
    <text evidence="4">The sequence shown here is derived from an EMBL/GenBank/DDBJ whole genome shotgun (WGS) entry which is preliminary data.</text>
</comment>
<feature type="domain" description="MHD1" evidence="2">
    <location>
        <begin position="536"/>
        <end position="679"/>
    </location>
</feature>
<dbReference type="InterPro" id="IPR008528">
    <property type="entry name" value="unc-13_homologue"/>
</dbReference>
<feature type="region of interest" description="Disordered" evidence="1">
    <location>
        <begin position="1"/>
        <end position="21"/>
    </location>
</feature>
<evidence type="ECO:0000256" key="1">
    <source>
        <dbReference type="SAM" id="MobiDB-lite"/>
    </source>
</evidence>
<evidence type="ECO:0000259" key="2">
    <source>
        <dbReference type="PROSITE" id="PS51258"/>
    </source>
</evidence>
<reference evidence="5" key="1">
    <citation type="journal article" date="2016" name="Nat. Biotechnol.">
        <title>Sequencing wild and cultivated cassava and related species reveals extensive interspecific hybridization and genetic diversity.</title>
        <authorList>
            <person name="Bredeson J.V."/>
            <person name="Lyons J.B."/>
            <person name="Prochnik S.E."/>
            <person name="Wu G.A."/>
            <person name="Ha C.M."/>
            <person name="Edsinger-Gonzales E."/>
            <person name="Grimwood J."/>
            <person name="Schmutz J."/>
            <person name="Rabbi I.Y."/>
            <person name="Egesi C."/>
            <person name="Nauluvula P."/>
            <person name="Lebot V."/>
            <person name="Ndunguru J."/>
            <person name="Mkamilo G."/>
            <person name="Bart R.S."/>
            <person name="Setter T.L."/>
            <person name="Gleadow R.M."/>
            <person name="Kulakow P."/>
            <person name="Ferguson M.E."/>
            <person name="Rounsley S."/>
            <person name="Rokhsar D.S."/>
        </authorList>
    </citation>
    <scope>NUCLEOTIDE SEQUENCE [LARGE SCALE GENOMIC DNA]</scope>
    <source>
        <strain evidence="5">cv. AM560-2</strain>
    </source>
</reference>
<evidence type="ECO:0000313" key="5">
    <source>
        <dbReference type="Proteomes" id="UP000091857"/>
    </source>
</evidence>
<evidence type="ECO:0000259" key="3">
    <source>
        <dbReference type="PROSITE" id="PS51259"/>
    </source>
</evidence>
<dbReference type="EMBL" id="CM004402">
    <property type="protein sequence ID" value="OAY27246.1"/>
    <property type="molecule type" value="Genomic_DNA"/>
</dbReference>
<accession>A0A2C9UAS3</accession>
<dbReference type="InterPro" id="IPR014770">
    <property type="entry name" value="Munc13_1"/>
</dbReference>
<dbReference type="PANTHER" id="PTHR31280">
    <property type="entry name" value="PROTEIN UNC-13 HOMOLOG"/>
    <property type="match status" value="1"/>
</dbReference>
<dbReference type="Pfam" id="PF25761">
    <property type="entry name" value="TPR_PATROL1"/>
    <property type="match status" value="1"/>
</dbReference>
<organism evidence="4 5">
    <name type="scientific">Manihot esculenta</name>
    <name type="common">Cassava</name>
    <name type="synonym">Jatropha manihot</name>
    <dbReference type="NCBI Taxonomy" id="3983"/>
    <lineage>
        <taxon>Eukaryota</taxon>
        <taxon>Viridiplantae</taxon>
        <taxon>Streptophyta</taxon>
        <taxon>Embryophyta</taxon>
        <taxon>Tracheophyta</taxon>
        <taxon>Spermatophyta</taxon>
        <taxon>Magnoliopsida</taxon>
        <taxon>eudicotyledons</taxon>
        <taxon>Gunneridae</taxon>
        <taxon>Pentapetalae</taxon>
        <taxon>rosids</taxon>
        <taxon>fabids</taxon>
        <taxon>Malpighiales</taxon>
        <taxon>Euphorbiaceae</taxon>
        <taxon>Crotonoideae</taxon>
        <taxon>Manihoteae</taxon>
        <taxon>Manihot</taxon>
    </lineage>
</organism>
<dbReference type="PANTHER" id="PTHR31280:SF16">
    <property type="entry name" value="GLS PROTEIN (DUF810)"/>
    <property type="match status" value="1"/>
</dbReference>